<dbReference type="CDD" id="cd00112">
    <property type="entry name" value="LDLa"/>
    <property type="match status" value="2"/>
</dbReference>
<organism evidence="10 11">
    <name type="scientific">Mytilus galloprovincialis</name>
    <name type="common">Mediterranean mussel</name>
    <dbReference type="NCBI Taxonomy" id="29158"/>
    <lineage>
        <taxon>Eukaryota</taxon>
        <taxon>Metazoa</taxon>
        <taxon>Spiralia</taxon>
        <taxon>Lophotrochozoa</taxon>
        <taxon>Mollusca</taxon>
        <taxon>Bivalvia</taxon>
        <taxon>Autobranchia</taxon>
        <taxon>Pteriomorphia</taxon>
        <taxon>Mytilida</taxon>
        <taxon>Mytiloidea</taxon>
        <taxon>Mytilidae</taxon>
        <taxon>Mytilinae</taxon>
        <taxon>Mytilus</taxon>
    </lineage>
</organism>
<dbReference type="InterPro" id="IPR002172">
    <property type="entry name" value="LDrepeatLR_classA_rpt"/>
</dbReference>
<dbReference type="Pfam" id="PF00057">
    <property type="entry name" value="Ldl_recept_a"/>
    <property type="match status" value="1"/>
</dbReference>
<keyword evidence="4" id="KW-0677">Repeat</keyword>
<evidence type="ECO:0000256" key="1">
    <source>
        <dbReference type="ARBA" id="ARBA00004167"/>
    </source>
</evidence>
<dbReference type="SUPFAM" id="SSF57424">
    <property type="entry name" value="LDL receptor-like module"/>
    <property type="match status" value="2"/>
</dbReference>
<dbReference type="PRINTS" id="PR00261">
    <property type="entry name" value="LDLRECEPTOR"/>
</dbReference>
<evidence type="ECO:0000313" key="10">
    <source>
        <dbReference type="EMBL" id="VDI52339.1"/>
    </source>
</evidence>
<dbReference type="InterPro" id="IPR036055">
    <property type="entry name" value="LDL_receptor-like_sf"/>
</dbReference>
<dbReference type="GO" id="GO:0016192">
    <property type="term" value="P:vesicle-mediated transport"/>
    <property type="evidence" value="ECO:0007669"/>
    <property type="project" value="UniProtKB-ARBA"/>
</dbReference>
<dbReference type="Gene3D" id="2.40.128.620">
    <property type="match status" value="1"/>
</dbReference>
<keyword evidence="7" id="KW-1015">Disulfide bond</keyword>
<dbReference type="EMBL" id="UYJE01007165">
    <property type="protein sequence ID" value="VDI52339.1"/>
    <property type="molecule type" value="Genomic_DNA"/>
</dbReference>
<sequence>MTDNTENSHTSLTFGTLPQREKLTEKPQQKATVRSTMKKFITFKSAVNKESVYINPESPDLGLGLLFKTDNVGTRNFNQQQPPPVDSGTSVLCVSIVRSGPNRKQWDPGILYLNKGINTLHRKKMRTDSSRQRMHGPAQPPGSNYIVDMQPLNGPVLVCIKTGKTSICPENYVKCKDDLHCVDSAWVCDGDYMCPDNSDEDEDFCRATKCNEPDVKCKDGLQCVFTDFLCNGGNDCQDKSDEDADFCKDVRKYIRTSFQDYHKAEHMEQSKLKK</sequence>
<feature type="compositionally biased region" description="Basic and acidic residues" evidence="9">
    <location>
        <begin position="19"/>
        <end position="28"/>
    </location>
</feature>
<dbReference type="InterPro" id="IPR050685">
    <property type="entry name" value="LDLR"/>
</dbReference>
<dbReference type="GO" id="GO:0012505">
    <property type="term" value="C:endomembrane system"/>
    <property type="evidence" value="ECO:0007669"/>
    <property type="project" value="UniProtKB-SubCell"/>
</dbReference>
<gene>
    <name evidence="10" type="ORF">MGAL_10B023057</name>
</gene>
<accession>A0A8B6FNI2</accession>
<dbReference type="SMART" id="SM00192">
    <property type="entry name" value="LDLa"/>
    <property type="match status" value="2"/>
</dbReference>
<name>A0A8B6FNI2_MYTGA</name>
<dbReference type="PANTHER" id="PTHR24270:SF62">
    <property type="entry name" value="LOW-DENSITY LIPOPROTEIN RECEPTOR-RELATED PROTEIN 2"/>
    <property type="match status" value="1"/>
</dbReference>
<dbReference type="PROSITE" id="PS01209">
    <property type="entry name" value="LDLRA_1"/>
    <property type="match status" value="1"/>
</dbReference>
<dbReference type="OrthoDB" id="10062665at2759"/>
<evidence type="ECO:0000256" key="4">
    <source>
        <dbReference type="ARBA" id="ARBA00022737"/>
    </source>
</evidence>
<dbReference type="Proteomes" id="UP000596742">
    <property type="component" value="Unassembled WGS sequence"/>
</dbReference>
<evidence type="ECO:0000256" key="2">
    <source>
        <dbReference type="ARBA" id="ARBA00004308"/>
    </source>
</evidence>
<reference evidence="10" key="1">
    <citation type="submission" date="2018-11" db="EMBL/GenBank/DDBJ databases">
        <authorList>
            <person name="Alioto T."/>
            <person name="Alioto T."/>
        </authorList>
    </citation>
    <scope>NUCLEOTIDE SEQUENCE</scope>
</reference>
<dbReference type="Gene3D" id="4.10.400.10">
    <property type="entry name" value="Low-density Lipoprotein Receptor"/>
    <property type="match status" value="1"/>
</dbReference>
<keyword evidence="6" id="KW-0472">Membrane</keyword>
<evidence type="ECO:0000256" key="6">
    <source>
        <dbReference type="ARBA" id="ARBA00023136"/>
    </source>
</evidence>
<keyword evidence="3" id="KW-0812">Transmembrane</keyword>
<dbReference type="InterPro" id="IPR023415">
    <property type="entry name" value="LDLR_class-A_CS"/>
</dbReference>
<evidence type="ECO:0000313" key="11">
    <source>
        <dbReference type="Proteomes" id="UP000596742"/>
    </source>
</evidence>
<dbReference type="AlphaFoldDB" id="A0A8B6FNI2"/>
<comment type="subcellular location">
    <subcellularLocation>
        <location evidence="2">Endomembrane system</location>
    </subcellularLocation>
    <subcellularLocation>
        <location evidence="1">Membrane</location>
        <topology evidence="1">Single-pass membrane protein</topology>
    </subcellularLocation>
</comment>
<feature type="region of interest" description="Disordered" evidence="9">
    <location>
        <begin position="1"/>
        <end position="30"/>
    </location>
</feature>
<protein>
    <submittedName>
        <fullName evidence="10">Uncharacterized protein</fullName>
    </submittedName>
</protein>
<evidence type="ECO:0000256" key="9">
    <source>
        <dbReference type="SAM" id="MobiDB-lite"/>
    </source>
</evidence>
<comment type="caution">
    <text evidence="8">Lacks conserved residue(s) required for the propagation of feature annotation.</text>
</comment>
<evidence type="ECO:0000256" key="3">
    <source>
        <dbReference type="ARBA" id="ARBA00022692"/>
    </source>
</evidence>
<feature type="compositionally biased region" description="Polar residues" evidence="9">
    <location>
        <begin position="1"/>
        <end position="16"/>
    </location>
</feature>
<dbReference type="PROSITE" id="PS50068">
    <property type="entry name" value="LDLRA_2"/>
    <property type="match status" value="2"/>
</dbReference>
<dbReference type="PANTHER" id="PTHR24270">
    <property type="entry name" value="LOW-DENSITY LIPOPROTEIN RECEPTOR-RELATED"/>
    <property type="match status" value="1"/>
</dbReference>
<evidence type="ECO:0000256" key="7">
    <source>
        <dbReference type="ARBA" id="ARBA00023157"/>
    </source>
</evidence>
<keyword evidence="5" id="KW-1133">Transmembrane helix</keyword>
<proteinExistence type="predicted"/>
<evidence type="ECO:0000256" key="8">
    <source>
        <dbReference type="PROSITE-ProRule" id="PRU00124"/>
    </source>
</evidence>
<comment type="caution">
    <text evidence="10">The sequence shown here is derived from an EMBL/GenBank/DDBJ whole genome shotgun (WGS) entry which is preliminary data.</text>
</comment>
<evidence type="ECO:0000256" key="5">
    <source>
        <dbReference type="ARBA" id="ARBA00022989"/>
    </source>
</evidence>
<dbReference type="GO" id="GO:0005886">
    <property type="term" value="C:plasma membrane"/>
    <property type="evidence" value="ECO:0007669"/>
    <property type="project" value="TreeGrafter"/>
</dbReference>
<keyword evidence="11" id="KW-1185">Reference proteome</keyword>